<keyword evidence="2" id="KW-0238">DNA-binding</keyword>
<accession>A0ABS1SIX3</accession>
<dbReference type="Proteomes" id="UP001645859">
    <property type="component" value="Unassembled WGS sequence"/>
</dbReference>
<proteinExistence type="inferred from homology"/>
<evidence type="ECO:0000256" key="3">
    <source>
        <dbReference type="ARBA" id="ARBA00023172"/>
    </source>
</evidence>
<dbReference type="Gene3D" id="1.10.443.10">
    <property type="entry name" value="Intergrase catalytic core"/>
    <property type="match status" value="1"/>
</dbReference>
<evidence type="ECO:0000313" key="6">
    <source>
        <dbReference type="Proteomes" id="UP001645859"/>
    </source>
</evidence>
<comment type="similarity">
    <text evidence="1">Belongs to the 'phage' integrase family.</text>
</comment>
<dbReference type="InterPro" id="IPR050090">
    <property type="entry name" value="Tyrosine_recombinase_XerCD"/>
</dbReference>
<protein>
    <submittedName>
        <fullName evidence="5">Site-specific integrase</fullName>
    </submittedName>
</protein>
<dbReference type="PROSITE" id="PS51898">
    <property type="entry name" value="TYR_RECOMBINASE"/>
    <property type="match status" value="1"/>
</dbReference>
<dbReference type="InterPro" id="IPR002104">
    <property type="entry name" value="Integrase_catalytic"/>
</dbReference>
<dbReference type="SUPFAM" id="SSF56349">
    <property type="entry name" value="DNA breaking-rejoining enzymes"/>
    <property type="match status" value="1"/>
</dbReference>
<dbReference type="PANTHER" id="PTHR30349">
    <property type="entry name" value="PHAGE INTEGRASE-RELATED"/>
    <property type="match status" value="1"/>
</dbReference>
<comment type="caution">
    <text evidence="5">The sequence shown here is derived from an EMBL/GenBank/DDBJ whole genome shotgun (WGS) entry which is preliminary data.</text>
</comment>
<keyword evidence="6" id="KW-1185">Reference proteome</keyword>
<evidence type="ECO:0000256" key="1">
    <source>
        <dbReference type="ARBA" id="ARBA00008857"/>
    </source>
</evidence>
<evidence type="ECO:0000256" key="2">
    <source>
        <dbReference type="ARBA" id="ARBA00023125"/>
    </source>
</evidence>
<feature type="domain" description="Tyr recombinase" evidence="4">
    <location>
        <begin position="34"/>
        <end position="250"/>
    </location>
</feature>
<dbReference type="EMBL" id="QYAC01000008">
    <property type="protein sequence ID" value="MBL3680470.1"/>
    <property type="molecule type" value="Genomic_DNA"/>
</dbReference>
<sequence>MKKILNYAMKQGWIKTNPAEHLSLGVYQPQKQETDAREMTVRVAEFRKLLKWLQDADRWEFYPLMFLSLGLRISEFLGMEWSSVQSRPNDITVLIVDRQLDPSPYKIVKRVKGSYNREIHLPSSFVVAFVEWQMHTRVQGDAVQSWAKDQVFTKLNYEGQKHGQTQDDFRKLLKSLLEEHHRVSMIPEYGEGVKPVSFTPHYIRKMAATMMAQEGISLQVAKQVLGHMTEEMTESYTHILDGQKTEATAALEKGFFNYQ</sequence>
<keyword evidence="3" id="KW-0233">DNA recombination</keyword>
<evidence type="ECO:0000259" key="4">
    <source>
        <dbReference type="PROSITE" id="PS51898"/>
    </source>
</evidence>
<dbReference type="CDD" id="cd00397">
    <property type="entry name" value="DNA_BRE_C"/>
    <property type="match status" value="1"/>
</dbReference>
<organism evidence="5 6">
    <name type="scientific">Leucobacter chromiireducens subsp. solipictus</name>
    <dbReference type="NCBI Taxonomy" id="398235"/>
    <lineage>
        <taxon>Bacteria</taxon>
        <taxon>Bacillati</taxon>
        <taxon>Actinomycetota</taxon>
        <taxon>Actinomycetes</taxon>
        <taxon>Micrococcales</taxon>
        <taxon>Microbacteriaceae</taxon>
        <taxon>Leucobacter</taxon>
    </lineage>
</organism>
<dbReference type="InterPro" id="IPR011010">
    <property type="entry name" value="DNA_brk_join_enz"/>
</dbReference>
<name>A0ABS1SIX3_9MICO</name>
<dbReference type="PANTHER" id="PTHR30349:SF41">
    <property type="entry name" value="INTEGRASE_RECOMBINASE PROTEIN MJ0367-RELATED"/>
    <property type="match status" value="1"/>
</dbReference>
<gene>
    <name evidence="5" type="ORF">D3230_14405</name>
</gene>
<dbReference type="InterPro" id="IPR013762">
    <property type="entry name" value="Integrase-like_cat_sf"/>
</dbReference>
<evidence type="ECO:0000313" key="5">
    <source>
        <dbReference type="EMBL" id="MBL3680470.1"/>
    </source>
</evidence>
<dbReference type="Pfam" id="PF00589">
    <property type="entry name" value="Phage_integrase"/>
    <property type="match status" value="1"/>
</dbReference>
<reference evidence="5 6" key="1">
    <citation type="submission" date="2018-09" db="EMBL/GenBank/DDBJ databases">
        <title>Comparative genomics of Leucobacter spp.</title>
        <authorList>
            <person name="Reis A.C."/>
            <person name="Kolvenbach B.A."/>
            <person name="Corvini P.F.X."/>
            <person name="Nunes O.C."/>
        </authorList>
    </citation>
    <scope>NUCLEOTIDE SEQUENCE [LARGE SCALE GENOMIC DNA]</scope>
    <source>
        <strain evidence="5 6">TAN 31504</strain>
    </source>
</reference>